<feature type="compositionally biased region" description="Low complexity" evidence="1">
    <location>
        <begin position="46"/>
        <end position="108"/>
    </location>
</feature>
<evidence type="ECO:0008006" key="5">
    <source>
        <dbReference type="Google" id="ProtNLM"/>
    </source>
</evidence>
<feature type="region of interest" description="Disordered" evidence="1">
    <location>
        <begin position="28"/>
        <end position="108"/>
    </location>
</feature>
<keyword evidence="4" id="KW-1185">Reference proteome</keyword>
<feature type="signal peptide" evidence="2">
    <location>
        <begin position="1"/>
        <end position="21"/>
    </location>
</feature>
<dbReference type="HOGENOM" id="CLU_820835_0_0_4"/>
<feature type="region of interest" description="Disordered" evidence="1">
    <location>
        <begin position="136"/>
        <end position="156"/>
    </location>
</feature>
<accession>E7RYT7</accession>
<comment type="caution">
    <text evidence="3">The sequence shown here is derived from an EMBL/GenBank/DDBJ whole genome shotgun (WGS) entry which is preliminary data.</text>
</comment>
<feature type="chain" id="PRO_5003224138" description="Lipoprotein" evidence="2">
    <location>
        <begin position="22"/>
        <end position="378"/>
    </location>
</feature>
<reference evidence="3 4" key="1">
    <citation type="submission" date="2010-12" db="EMBL/GenBank/DDBJ databases">
        <authorList>
            <person name="Muzny D."/>
            <person name="Qin X."/>
            <person name="Deng J."/>
            <person name="Jiang H."/>
            <person name="Liu Y."/>
            <person name="Qu J."/>
            <person name="Song X.-Z."/>
            <person name="Zhang L."/>
            <person name="Thornton R."/>
            <person name="Coyle M."/>
            <person name="Francisco L."/>
            <person name="Jackson L."/>
            <person name="Javaid M."/>
            <person name="Korchina V."/>
            <person name="Kovar C."/>
            <person name="Mata R."/>
            <person name="Mathew T."/>
            <person name="Ngo R."/>
            <person name="Nguyen L."/>
            <person name="Nguyen N."/>
            <person name="Okwuonu G."/>
            <person name="Ongeri F."/>
            <person name="Pham C."/>
            <person name="Simmons D."/>
            <person name="Wilczek-Boney K."/>
            <person name="Hale W."/>
            <person name="Jakkamsetti A."/>
            <person name="Pham P."/>
            <person name="Ruth R."/>
            <person name="San Lucas F."/>
            <person name="Warren J."/>
            <person name="Zhang J."/>
            <person name="Zhao Z."/>
            <person name="Zhou C."/>
            <person name="Zhu D."/>
            <person name="Lee S."/>
            <person name="Bess C."/>
            <person name="Blankenburg K."/>
            <person name="Forbes L."/>
            <person name="Fu Q."/>
            <person name="Gubbala S."/>
            <person name="Hirani K."/>
            <person name="Jayaseelan J.C."/>
            <person name="Lara F."/>
            <person name="Munidasa M."/>
            <person name="Palculict T."/>
            <person name="Patil S."/>
            <person name="Pu L.-L."/>
            <person name="Saada N."/>
            <person name="Tang L."/>
            <person name="Weissenberger G."/>
            <person name="Zhu Y."/>
            <person name="Hemphill L."/>
            <person name="Shang Y."/>
            <person name="Youmans B."/>
            <person name="Ayvaz T."/>
            <person name="Ross M."/>
            <person name="Santibanez J."/>
            <person name="Aqrawi P."/>
            <person name="Gross S."/>
            <person name="Joshi V."/>
            <person name="Fowler G."/>
            <person name="Nazareth L."/>
            <person name="Reid J."/>
            <person name="Worley K."/>
            <person name="Petrosino J."/>
            <person name="Highlander S."/>
            <person name="Gibbs R."/>
        </authorList>
    </citation>
    <scope>NUCLEOTIDE SEQUENCE [LARGE SCALE GENOMIC DNA]</scope>
    <source>
        <strain evidence="3 4">ATCC 51599</strain>
    </source>
</reference>
<dbReference type="Proteomes" id="UP000011021">
    <property type="component" value="Unassembled WGS sequence"/>
</dbReference>
<evidence type="ECO:0000256" key="1">
    <source>
        <dbReference type="SAM" id="MobiDB-lite"/>
    </source>
</evidence>
<keyword evidence="2" id="KW-0732">Signal</keyword>
<dbReference type="AlphaFoldDB" id="E7RYT7"/>
<evidence type="ECO:0000256" key="2">
    <source>
        <dbReference type="SAM" id="SignalP"/>
    </source>
</evidence>
<proteinExistence type="predicted"/>
<dbReference type="EMBL" id="AEQP01000020">
    <property type="protein sequence ID" value="EFV94411.1"/>
    <property type="molecule type" value="Genomic_DNA"/>
</dbReference>
<gene>
    <name evidence="3" type="ORF">HMPREF0551_1851</name>
</gene>
<dbReference type="PROSITE" id="PS51257">
    <property type="entry name" value="PROKAR_LIPOPROTEIN"/>
    <property type="match status" value="1"/>
</dbReference>
<protein>
    <recommendedName>
        <fullName evidence="5">Lipoprotein</fullName>
    </recommendedName>
</protein>
<organism evidence="3 4">
    <name type="scientific">Lautropia mirabilis ATCC 51599</name>
    <dbReference type="NCBI Taxonomy" id="887898"/>
    <lineage>
        <taxon>Bacteria</taxon>
        <taxon>Pseudomonadati</taxon>
        <taxon>Pseudomonadota</taxon>
        <taxon>Betaproteobacteria</taxon>
        <taxon>Burkholderiales</taxon>
        <taxon>Burkholderiaceae</taxon>
        <taxon>Lautropia</taxon>
    </lineage>
</organism>
<name>E7RYT7_9BURK</name>
<evidence type="ECO:0000313" key="4">
    <source>
        <dbReference type="Proteomes" id="UP000011021"/>
    </source>
</evidence>
<evidence type="ECO:0000313" key="3">
    <source>
        <dbReference type="EMBL" id="EFV94411.1"/>
    </source>
</evidence>
<sequence>MMQTYRLGAPLTAAALSLLLAACGSGSDGSDSSLRTVSSSPRAPVASTTGTTADSTTSTGAASQTDTGTTTGSAGTTDTVAETGTNTSASTGSASARGANSTTNNGSASTAAALISSTGVRGDVLMTMLDQVPCNQDPSETSAVDGPAYPRSKNEVSDAKIQFSLDPSTYKENPDFKWPPNGAIFLSRPCNAFLYQPAKPGTYVLNVASYAFSRTRPVNLNKGFNNIALTPQLTVTASGASLSANMPASAQRDRNPYPDNVQATLKPENEDATLKADGAFAFKLSDTVAFTNVLKQWRSGQSTVQLMLLPGQSNQAKLCWNIDMQIVKRLQCQVWQVPANWKRGQELKEVDQYIVDDRSVYPNESGVRYFRTAVQQQP</sequence>